<keyword evidence="3" id="KW-1185">Reference proteome</keyword>
<accession>A0ABT7VRK5</accession>
<evidence type="ECO:0000313" key="3">
    <source>
        <dbReference type="Proteomes" id="UP001171945"/>
    </source>
</evidence>
<evidence type="ECO:0000256" key="1">
    <source>
        <dbReference type="SAM" id="Phobius"/>
    </source>
</evidence>
<dbReference type="InterPro" id="IPR011990">
    <property type="entry name" value="TPR-like_helical_dom_sf"/>
</dbReference>
<keyword evidence="1" id="KW-0472">Membrane</keyword>
<evidence type="ECO:0000313" key="2">
    <source>
        <dbReference type="EMBL" id="MDM8562158.1"/>
    </source>
</evidence>
<gene>
    <name evidence="2" type="ORF">QUF54_02270</name>
</gene>
<keyword evidence="1" id="KW-1133">Transmembrane helix</keyword>
<evidence type="ECO:0008006" key="4">
    <source>
        <dbReference type="Google" id="ProtNLM"/>
    </source>
</evidence>
<dbReference type="SMART" id="SM00671">
    <property type="entry name" value="SEL1"/>
    <property type="match status" value="8"/>
</dbReference>
<dbReference type="SUPFAM" id="SSF81901">
    <property type="entry name" value="HCP-like"/>
    <property type="match status" value="3"/>
</dbReference>
<dbReference type="InterPro" id="IPR050767">
    <property type="entry name" value="Sel1_AlgK"/>
</dbReference>
<dbReference type="Proteomes" id="UP001171945">
    <property type="component" value="Unassembled WGS sequence"/>
</dbReference>
<name>A0ABT7VRK5_9GAMM</name>
<proteinExistence type="predicted"/>
<dbReference type="Pfam" id="PF08238">
    <property type="entry name" value="Sel1"/>
    <property type="match status" value="8"/>
</dbReference>
<comment type="caution">
    <text evidence="2">The sequence shown here is derived from an EMBL/GenBank/DDBJ whole genome shotgun (WGS) entry which is preliminary data.</text>
</comment>
<feature type="non-terminal residue" evidence="2">
    <location>
        <position position="1"/>
    </location>
</feature>
<dbReference type="PANTHER" id="PTHR11102">
    <property type="entry name" value="SEL-1-LIKE PROTEIN"/>
    <property type="match status" value="1"/>
</dbReference>
<protein>
    <recommendedName>
        <fullName evidence="4">Sel1 repeat family protein</fullName>
    </recommendedName>
</protein>
<feature type="transmembrane region" description="Helical" evidence="1">
    <location>
        <begin position="684"/>
        <end position="706"/>
    </location>
</feature>
<dbReference type="PANTHER" id="PTHR11102:SF160">
    <property type="entry name" value="ERAD-ASSOCIATED E3 UBIQUITIN-PROTEIN LIGASE COMPONENT HRD3"/>
    <property type="match status" value="1"/>
</dbReference>
<keyword evidence="1" id="KW-0812">Transmembrane</keyword>
<sequence length="788" mass="90040">KAEMSIPFRNPIFWKNRISLTFGWYENCSDPVLAHHPSTEKYKKMANETNTKQLGASIRHLLQLIGLGNIFQKVETPQTIDSDKVKIDAKTIRRWRKLAKQGNADAQYSLGVAYHEGEGVKQDDKKAVYWWQKAAEQGIAKAQYHLGFAYFNGKGVKQDDEKAVYWWHKAAEQGIAEAQYNLGFAYFNGKGVKQDDEKAVYWWQKAAEQGIALAQYNLGVVYHKGKTVKPDYEQIIYWWEKAAEQGNAKAQYNLGYAYYNGVGVKQDDEKAVDWWRKAAEHGHAKAQNNLGLAYYNGKGIAKDDKQAILWYSKSAKQGNIAAQFILAKIYNEQGDKEQEVLSLCKVAAGLVSLGEEIDDDIANFFTPSFGKEGVDYLNKPKGNIVAQVILAQLYKTGNGVEKDKQQAFSLFQTAAEQKDILAQYCLGLAYMEGQGVATNNEKAREQFQQIINQLKENKELSYLKFSFEKQEDTDKTPDYPRDIRQWIGLVARDKLSILHEKEAKQQLATANQELESFMAMIAHKFRGTLQNIEYDIEEGGNKKRSLDTVHTMRGLLNIFSVISTEPEHLHELLKRDRQGKGTILWVLEKSLIFAISQLLTIENVDKIKQHYFAYAKKTGKIPPTTTRLAWYNDYFELEEQLQSEWKDDFNQLLNGATLDDIVTWMNERFFPIEIKGIMESPIHFAYYGTTASILTIVMVEILFNAVKYYASEIRTPLQLHWICEKDVCRFLCKNPSAVEERSGKGSGKGHHFLSIIANQLEGSFPKPPFQDNYVAEFCIPTHLLIEEP</sequence>
<dbReference type="Gene3D" id="1.25.40.10">
    <property type="entry name" value="Tetratricopeptide repeat domain"/>
    <property type="match status" value="3"/>
</dbReference>
<reference evidence="2" key="1">
    <citation type="submission" date="2023-06" db="EMBL/GenBank/DDBJ databases">
        <title>Uncultivated large filamentous bacteria from sulfidic sediments reveal new species and different genomic features in energy metabolism and defense.</title>
        <authorList>
            <person name="Fonseca A."/>
        </authorList>
    </citation>
    <scope>NUCLEOTIDE SEQUENCE</scope>
    <source>
        <strain evidence="2">HSG4</strain>
    </source>
</reference>
<dbReference type="EMBL" id="JAUCGM010000074">
    <property type="protein sequence ID" value="MDM8562158.1"/>
    <property type="molecule type" value="Genomic_DNA"/>
</dbReference>
<organism evidence="2 3">
    <name type="scientific">Candidatus Marithioploca araucensis</name>
    <dbReference type="NCBI Taxonomy" id="70273"/>
    <lineage>
        <taxon>Bacteria</taxon>
        <taxon>Pseudomonadati</taxon>
        <taxon>Pseudomonadota</taxon>
        <taxon>Gammaproteobacteria</taxon>
        <taxon>Thiotrichales</taxon>
        <taxon>Thiotrichaceae</taxon>
        <taxon>Candidatus Marithioploca</taxon>
    </lineage>
</organism>
<dbReference type="InterPro" id="IPR006597">
    <property type="entry name" value="Sel1-like"/>
</dbReference>